<evidence type="ECO:0000313" key="17">
    <source>
        <dbReference type="EMBL" id="KAL3421636.1"/>
    </source>
</evidence>
<dbReference type="InterPro" id="IPR045134">
    <property type="entry name" value="UHRF1/2-like"/>
</dbReference>
<evidence type="ECO:0000259" key="16">
    <source>
        <dbReference type="PROSITE" id="PS51015"/>
    </source>
</evidence>
<keyword evidence="10 12" id="KW-0539">Nucleus</keyword>
<comment type="catalytic activity">
    <reaction evidence="1">
        <text>S-ubiquitinyl-[E2 ubiquitin-conjugating enzyme]-L-cysteine + [acceptor protein]-L-lysine = [E2 ubiquitin-conjugating enzyme]-L-cysteine + N(6)-ubiquitinyl-[acceptor protein]-L-lysine.</text>
        <dbReference type="EC" id="2.3.2.27"/>
    </reaction>
</comment>
<feature type="domain" description="YDG" evidence="16">
    <location>
        <begin position="242"/>
        <end position="402"/>
    </location>
</feature>
<comment type="pathway">
    <text evidence="2">Protein modification; protein ubiquitination.</text>
</comment>
<keyword evidence="6 11" id="KW-0863">Zinc-finger</keyword>
<sequence>MWFFIQRAGTPASTRVRIEAAPSTPWLEIEDKVIAAFKINTTDNFRIIHRGKILMRCPDTLQKCNIKTNDVILLHLTHQSITETRLQSGPQPSQTVLSVPFSQTGTLVIDYACDSCQETLQANCLNCGCAQCGGKDSSARNIVCDECEEWTHWHCLDPPLAKLPAEDWFCEKCYNDPSKVILPRIVNTTDTINIVNSSNSGNNMDSTETKDNSTAKKGKAPGGMANVGHSKKCTIVPSTHRGPIPGIHVGQSWLYRASCGSDGVHRPTISDIAGSATTGGAVSIVLSGGYPEDVDNGINFVYTGSGGRDLQAKRTAPQTKDQELTRDNLALAKTCDATISKDGGTAKDWKKSLGVRVVRGSKLGSKFAPKEGYRYDGIYKLVKYEFSQGSSEHMVYRFHFRRDDQTPAPWTTAGEQLIATLGLKLILPPNLEVKRKRAPVQDGELGDAEFQGENQQKDDEYAPLTYSALKRKRDSSTFTSSLVQRSKCKIVLYSNSVEEKMVAQAEAKNSIISKSALPEKLKPLLQDLVVANPKHFRLVQVLMQGTHMDPRSVFEKLMSHLECPICRDFVEIPITHICGHVACLRCTAKCVNTGFGAKCTVCRDWLILRPYDNHNELKDKWQMEKEWLEAFKVDTFLIAAVQSFWPTYGEDAVAVEERIRPRSGEGAC</sequence>
<dbReference type="SUPFAM" id="SSF54236">
    <property type="entry name" value="Ubiquitin-like"/>
    <property type="match status" value="1"/>
</dbReference>
<reference evidence="17 18" key="1">
    <citation type="submission" date="2024-06" db="EMBL/GenBank/DDBJ databases">
        <title>Complete genome of Phlyctema vagabunda strain 19-DSS-EL-015.</title>
        <authorList>
            <person name="Fiorenzani C."/>
        </authorList>
    </citation>
    <scope>NUCLEOTIDE SEQUENCE [LARGE SCALE GENOMIC DNA]</scope>
    <source>
        <strain evidence="17 18">19-DSS-EL-015</strain>
    </source>
</reference>
<dbReference type="SUPFAM" id="SSF57903">
    <property type="entry name" value="FYVE/PHD zinc finger"/>
    <property type="match status" value="1"/>
</dbReference>
<feature type="domain" description="PHD-type" evidence="14">
    <location>
        <begin position="110"/>
        <end position="176"/>
    </location>
</feature>
<feature type="domain" description="RING-type" evidence="15">
    <location>
        <begin position="563"/>
        <end position="603"/>
    </location>
</feature>
<keyword evidence="9" id="KW-0238">DNA-binding</keyword>
<dbReference type="InterPro" id="IPR001965">
    <property type="entry name" value="Znf_PHD"/>
</dbReference>
<name>A0ABR4PE79_9HELO</name>
<dbReference type="SUPFAM" id="SSF57850">
    <property type="entry name" value="RING/U-box"/>
    <property type="match status" value="1"/>
</dbReference>
<dbReference type="InterPro" id="IPR019787">
    <property type="entry name" value="Znf_PHD-finger"/>
</dbReference>
<dbReference type="Pfam" id="PF00628">
    <property type="entry name" value="PHD"/>
    <property type="match status" value="1"/>
</dbReference>
<evidence type="ECO:0000256" key="5">
    <source>
        <dbReference type="ARBA" id="ARBA00022723"/>
    </source>
</evidence>
<dbReference type="Gene3D" id="2.30.280.10">
    <property type="entry name" value="SRA-YDG"/>
    <property type="match status" value="1"/>
</dbReference>
<evidence type="ECO:0000313" key="18">
    <source>
        <dbReference type="Proteomes" id="UP001629113"/>
    </source>
</evidence>
<dbReference type="Pfam" id="PF02182">
    <property type="entry name" value="SAD_SRA"/>
    <property type="match status" value="1"/>
</dbReference>
<evidence type="ECO:0000256" key="6">
    <source>
        <dbReference type="ARBA" id="ARBA00022771"/>
    </source>
</evidence>
<keyword evidence="18" id="KW-1185">Reference proteome</keyword>
<evidence type="ECO:0000259" key="14">
    <source>
        <dbReference type="PROSITE" id="PS50016"/>
    </source>
</evidence>
<dbReference type="InterPro" id="IPR015947">
    <property type="entry name" value="PUA-like_sf"/>
</dbReference>
<evidence type="ECO:0000256" key="9">
    <source>
        <dbReference type="ARBA" id="ARBA00023125"/>
    </source>
</evidence>
<dbReference type="InterPro" id="IPR003105">
    <property type="entry name" value="SRA_YDG"/>
</dbReference>
<dbReference type="PANTHER" id="PTHR14140">
    <property type="entry name" value="E3 UBIQUITIN-PROTEIN LIGASE UHRF-RELATED"/>
    <property type="match status" value="1"/>
</dbReference>
<keyword evidence="8" id="KW-0862">Zinc</keyword>
<evidence type="ECO:0000256" key="4">
    <source>
        <dbReference type="ARBA" id="ARBA00022679"/>
    </source>
</evidence>
<keyword evidence="7" id="KW-0833">Ubl conjugation pathway</keyword>
<evidence type="ECO:0000256" key="7">
    <source>
        <dbReference type="ARBA" id="ARBA00022786"/>
    </source>
</evidence>
<dbReference type="SMART" id="SM00249">
    <property type="entry name" value="PHD"/>
    <property type="match status" value="1"/>
</dbReference>
<dbReference type="PROSITE" id="PS50089">
    <property type="entry name" value="ZF_RING_2"/>
    <property type="match status" value="1"/>
</dbReference>
<dbReference type="Gene3D" id="2.30.30.1150">
    <property type="match status" value="1"/>
</dbReference>
<evidence type="ECO:0000256" key="1">
    <source>
        <dbReference type="ARBA" id="ARBA00000900"/>
    </source>
</evidence>
<dbReference type="EC" id="2.3.2.27" evidence="3"/>
<comment type="caution">
    <text evidence="17">The sequence shown here is derived from an EMBL/GenBank/DDBJ whole genome shotgun (WGS) entry which is preliminary data.</text>
</comment>
<evidence type="ECO:0000259" key="15">
    <source>
        <dbReference type="PROSITE" id="PS50089"/>
    </source>
</evidence>
<keyword evidence="5" id="KW-0479">Metal-binding</keyword>
<evidence type="ECO:0000256" key="2">
    <source>
        <dbReference type="ARBA" id="ARBA00004906"/>
    </source>
</evidence>
<dbReference type="PROSITE" id="PS50016">
    <property type="entry name" value="ZF_PHD_2"/>
    <property type="match status" value="1"/>
</dbReference>
<organism evidence="17 18">
    <name type="scientific">Phlyctema vagabunda</name>
    <dbReference type="NCBI Taxonomy" id="108571"/>
    <lineage>
        <taxon>Eukaryota</taxon>
        <taxon>Fungi</taxon>
        <taxon>Dikarya</taxon>
        <taxon>Ascomycota</taxon>
        <taxon>Pezizomycotina</taxon>
        <taxon>Leotiomycetes</taxon>
        <taxon>Helotiales</taxon>
        <taxon>Dermateaceae</taxon>
        <taxon>Phlyctema</taxon>
    </lineage>
</organism>
<evidence type="ECO:0000256" key="11">
    <source>
        <dbReference type="PROSITE-ProRule" id="PRU00175"/>
    </source>
</evidence>
<dbReference type="InterPro" id="IPR013083">
    <property type="entry name" value="Znf_RING/FYVE/PHD"/>
</dbReference>
<dbReference type="PANTHER" id="PTHR14140:SF45">
    <property type="entry name" value="RING-TYPE E3 UBIQUITIN TRANSFERASE"/>
    <property type="match status" value="1"/>
</dbReference>
<comment type="subcellular location">
    <subcellularLocation>
        <location evidence="12">Nucleus</location>
    </subcellularLocation>
</comment>
<dbReference type="SMART" id="SM00466">
    <property type="entry name" value="SRA"/>
    <property type="match status" value="1"/>
</dbReference>
<protein>
    <recommendedName>
        <fullName evidence="3">RING-type E3 ubiquitin transferase</fullName>
        <ecNumber evidence="3">2.3.2.27</ecNumber>
    </recommendedName>
</protein>
<feature type="region of interest" description="Disordered" evidence="13">
    <location>
        <begin position="197"/>
        <end position="224"/>
    </location>
</feature>
<dbReference type="InterPro" id="IPR036987">
    <property type="entry name" value="SRA-YDG_sf"/>
</dbReference>
<evidence type="ECO:0000256" key="3">
    <source>
        <dbReference type="ARBA" id="ARBA00012483"/>
    </source>
</evidence>
<dbReference type="EMBL" id="JBFCZG010000005">
    <property type="protein sequence ID" value="KAL3421636.1"/>
    <property type="molecule type" value="Genomic_DNA"/>
</dbReference>
<proteinExistence type="predicted"/>
<accession>A0ABR4PE79</accession>
<evidence type="ECO:0000256" key="13">
    <source>
        <dbReference type="SAM" id="MobiDB-lite"/>
    </source>
</evidence>
<dbReference type="InterPro" id="IPR029071">
    <property type="entry name" value="Ubiquitin-like_domsf"/>
</dbReference>
<dbReference type="SUPFAM" id="SSF88697">
    <property type="entry name" value="PUA domain-like"/>
    <property type="match status" value="1"/>
</dbReference>
<evidence type="ECO:0000256" key="10">
    <source>
        <dbReference type="ARBA" id="ARBA00023242"/>
    </source>
</evidence>
<dbReference type="PROSITE" id="PS51015">
    <property type="entry name" value="YDG"/>
    <property type="match status" value="1"/>
</dbReference>
<evidence type="ECO:0000256" key="8">
    <source>
        <dbReference type="ARBA" id="ARBA00022833"/>
    </source>
</evidence>
<dbReference type="InterPro" id="IPR011011">
    <property type="entry name" value="Znf_FYVE_PHD"/>
</dbReference>
<dbReference type="Proteomes" id="UP001629113">
    <property type="component" value="Unassembled WGS sequence"/>
</dbReference>
<dbReference type="Gene3D" id="3.30.40.10">
    <property type="entry name" value="Zinc/RING finger domain, C3HC4 (zinc finger)"/>
    <property type="match status" value="1"/>
</dbReference>
<evidence type="ECO:0000256" key="12">
    <source>
        <dbReference type="PROSITE-ProRule" id="PRU00358"/>
    </source>
</evidence>
<gene>
    <name evidence="17" type="ORF">PVAG01_05792</name>
</gene>
<dbReference type="InterPro" id="IPR001841">
    <property type="entry name" value="Znf_RING"/>
</dbReference>
<keyword evidence="4" id="KW-0808">Transferase</keyword>